<organism evidence="1">
    <name type="scientific">Brassica oleracea</name>
    <name type="common">Wild cabbage</name>
    <dbReference type="NCBI Taxonomy" id="3712"/>
    <lineage>
        <taxon>Eukaryota</taxon>
        <taxon>Viridiplantae</taxon>
        <taxon>Streptophyta</taxon>
        <taxon>Embryophyta</taxon>
        <taxon>Tracheophyta</taxon>
        <taxon>Spermatophyta</taxon>
        <taxon>Magnoliopsida</taxon>
        <taxon>eudicotyledons</taxon>
        <taxon>Gunneridae</taxon>
        <taxon>Pentapetalae</taxon>
        <taxon>rosids</taxon>
        <taxon>malvids</taxon>
        <taxon>Brassicales</taxon>
        <taxon>Brassicaceae</taxon>
        <taxon>Brassiceae</taxon>
        <taxon>Brassica</taxon>
    </lineage>
</organism>
<evidence type="ECO:0000313" key="1">
    <source>
        <dbReference type="EMBL" id="ABD65072.1"/>
    </source>
</evidence>
<accession>Q2A9G9</accession>
<dbReference type="AlphaFoldDB" id="Q2A9G9"/>
<protein>
    <submittedName>
        <fullName evidence="1">Uncharacterized protein</fullName>
    </submittedName>
</protein>
<reference evidence="1" key="1">
    <citation type="submission" date="2006-03" db="EMBL/GenBank/DDBJ databases">
        <title>Comparative genomics of Brassica oleracea and Arabidopsis thaliana reveals gene loss, fragmentation and dispersal following polyploidy.</title>
        <authorList>
            <person name="Town C.D."/>
            <person name="Cheung F."/>
            <person name="Maiti R."/>
            <person name="Crabtree J."/>
            <person name="Haas B.J."/>
            <person name="Wortman J.R."/>
            <person name="Hine E.E."/>
            <person name="Althoff R."/>
            <person name="Arbogast T."/>
            <person name="Tallon L.J."/>
            <person name="Teresa U.T."/>
            <person name="Trick M."/>
            <person name="Bancroft I."/>
        </authorList>
    </citation>
    <scope>NUCLEOTIDE SEQUENCE</scope>
</reference>
<sequence length="183" mass="20161">MELKRTAMWIKSSLSSIIPKNLQAGYKNPQLLLSELAGRYKETGPVSSSDEMVVLANTDTYLPGSKFATVLHEKLVASGVEPKVVVATNVNPKLVGGCVFLDATLGTYFYFDTESALARTFLKLKYDGDHSEIHYVHIGGAWSLTDPLAERVLDRHIGWVSVYELNMVELTRSRVTVVDLAVG</sequence>
<dbReference type="ExpressionAtlas" id="Q2A9G9">
    <property type="expression patterns" value="baseline"/>
</dbReference>
<gene>
    <name evidence="1" type="ORF">27.t00052</name>
</gene>
<proteinExistence type="predicted"/>
<dbReference type="EMBL" id="AC183496">
    <property type="protein sequence ID" value="ABD65072.1"/>
    <property type="molecule type" value="Genomic_DNA"/>
</dbReference>
<name>Q2A9G9_BRAOL</name>